<keyword evidence="3" id="KW-1185">Reference proteome</keyword>
<dbReference type="InterPro" id="IPR055510">
    <property type="entry name" value="DUF7083"/>
</dbReference>
<evidence type="ECO:0000313" key="2">
    <source>
        <dbReference type="EMBL" id="VDP19266.1"/>
    </source>
</evidence>
<evidence type="ECO:0000259" key="1">
    <source>
        <dbReference type="Pfam" id="PF23309"/>
    </source>
</evidence>
<dbReference type="EMBL" id="UZAI01017006">
    <property type="protein sequence ID" value="VDP19266.1"/>
    <property type="molecule type" value="Genomic_DNA"/>
</dbReference>
<gene>
    <name evidence="2" type="ORF">SMRZ_LOCUS15833</name>
</gene>
<reference evidence="2 3" key="1">
    <citation type="submission" date="2018-11" db="EMBL/GenBank/DDBJ databases">
        <authorList>
            <consortium name="Pathogen Informatics"/>
        </authorList>
    </citation>
    <scope>NUCLEOTIDE SEQUENCE [LARGE SCALE GENOMIC DNA]</scope>
    <source>
        <strain evidence="2 3">Zambia</strain>
    </source>
</reference>
<sequence>MDPSKPELLLEQQLKIMQMLTDIKISPPTQPGKSNATTSPSADGIANSIAEFHYDPDSNVTFDMWFQHYENLFKFDFAHQDDS</sequence>
<dbReference type="Pfam" id="PF23309">
    <property type="entry name" value="DUF7083"/>
    <property type="match status" value="1"/>
</dbReference>
<organism evidence="2 3">
    <name type="scientific">Schistosoma margrebowiei</name>
    <dbReference type="NCBI Taxonomy" id="48269"/>
    <lineage>
        <taxon>Eukaryota</taxon>
        <taxon>Metazoa</taxon>
        <taxon>Spiralia</taxon>
        <taxon>Lophotrochozoa</taxon>
        <taxon>Platyhelminthes</taxon>
        <taxon>Trematoda</taxon>
        <taxon>Digenea</taxon>
        <taxon>Strigeidida</taxon>
        <taxon>Schistosomatoidea</taxon>
        <taxon>Schistosomatidae</taxon>
        <taxon>Schistosoma</taxon>
    </lineage>
</organism>
<proteinExistence type="predicted"/>
<protein>
    <recommendedName>
        <fullName evidence="1">DUF7083 domain-containing protein</fullName>
    </recommendedName>
</protein>
<feature type="domain" description="DUF7083" evidence="1">
    <location>
        <begin position="44"/>
        <end position="76"/>
    </location>
</feature>
<dbReference type="AlphaFoldDB" id="A0A183MIF8"/>
<name>A0A183MIF8_9TREM</name>
<dbReference type="Proteomes" id="UP000277204">
    <property type="component" value="Unassembled WGS sequence"/>
</dbReference>
<evidence type="ECO:0000313" key="3">
    <source>
        <dbReference type="Proteomes" id="UP000277204"/>
    </source>
</evidence>
<accession>A0A183MIF8</accession>